<dbReference type="UniPathway" id="UPA00077">
    <property type="reaction ID" value="UER00158"/>
</dbReference>
<dbReference type="GO" id="GO:0070401">
    <property type="term" value="F:NADP+ binding"/>
    <property type="evidence" value="ECO:0007669"/>
    <property type="project" value="UniProtKB-ARBA"/>
</dbReference>
<evidence type="ECO:0000256" key="6">
    <source>
        <dbReference type="ARBA" id="ARBA00023002"/>
    </source>
</evidence>
<dbReference type="PRINTS" id="PR00070">
    <property type="entry name" value="DHFR"/>
</dbReference>
<keyword evidence="4 8" id="KW-0554">One-carbon metabolism</keyword>
<dbReference type="PROSITE" id="PS00075">
    <property type="entry name" value="DHFR_1"/>
    <property type="match status" value="1"/>
</dbReference>
<dbReference type="PANTHER" id="PTHR48069:SF3">
    <property type="entry name" value="DIHYDROFOLATE REDUCTASE"/>
    <property type="match status" value="1"/>
</dbReference>
<dbReference type="InterPro" id="IPR017925">
    <property type="entry name" value="DHFR_CS"/>
</dbReference>
<reference evidence="12" key="1">
    <citation type="submission" date="2019-11" db="EMBL/GenBank/DDBJ databases">
        <title>Isolation and characterization of two novel species in the genus Thiomicrorhabdus.</title>
        <authorList>
            <person name="Mochizuki J."/>
            <person name="Kojima H."/>
            <person name="Fukui M."/>
        </authorList>
    </citation>
    <scope>NUCLEOTIDE SEQUENCE [LARGE SCALE GENOMIC DNA]</scope>
    <source>
        <strain evidence="12">aks77</strain>
    </source>
</reference>
<dbReference type="PANTHER" id="PTHR48069">
    <property type="entry name" value="DIHYDROFOLATE REDUCTASE"/>
    <property type="match status" value="1"/>
</dbReference>
<dbReference type="RefSeq" id="WP_197905404.1">
    <property type="nucleotide sequence ID" value="NZ_AP021889.1"/>
</dbReference>
<dbReference type="GO" id="GO:0004146">
    <property type="term" value="F:dihydrofolate reductase activity"/>
    <property type="evidence" value="ECO:0007669"/>
    <property type="project" value="UniProtKB-EC"/>
</dbReference>
<comment type="catalytic activity">
    <reaction evidence="8">
        <text>(6S)-5,6,7,8-tetrahydrofolate + NADP(+) = 7,8-dihydrofolate + NADPH + H(+)</text>
        <dbReference type="Rhea" id="RHEA:15009"/>
        <dbReference type="ChEBI" id="CHEBI:15378"/>
        <dbReference type="ChEBI" id="CHEBI:57451"/>
        <dbReference type="ChEBI" id="CHEBI:57453"/>
        <dbReference type="ChEBI" id="CHEBI:57783"/>
        <dbReference type="ChEBI" id="CHEBI:58349"/>
        <dbReference type="EC" id="1.5.1.3"/>
    </reaction>
</comment>
<accession>A0A6F8PWP7</accession>
<evidence type="ECO:0000256" key="2">
    <source>
        <dbReference type="ARBA" id="ARBA00009539"/>
    </source>
</evidence>
<evidence type="ECO:0000256" key="3">
    <source>
        <dbReference type="ARBA" id="ARBA00012856"/>
    </source>
</evidence>
<dbReference type="EC" id="1.5.1.3" evidence="3 8"/>
<organism evidence="11 12">
    <name type="scientific">Thiosulfatimonas sediminis</name>
    <dbReference type="NCBI Taxonomy" id="2675054"/>
    <lineage>
        <taxon>Bacteria</taxon>
        <taxon>Pseudomonadati</taxon>
        <taxon>Pseudomonadota</taxon>
        <taxon>Gammaproteobacteria</taxon>
        <taxon>Thiotrichales</taxon>
        <taxon>Piscirickettsiaceae</taxon>
        <taxon>Thiosulfatimonas</taxon>
    </lineage>
</organism>
<dbReference type="InterPro" id="IPR012259">
    <property type="entry name" value="DHFR"/>
</dbReference>
<dbReference type="CDD" id="cd00209">
    <property type="entry name" value="DHFR"/>
    <property type="match status" value="1"/>
</dbReference>
<dbReference type="GO" id="GO:0046655">
    <property type="term" value="P:folic acid metabolic process"/>
    <property type="evidence" value="ECO:0007669"/>
    <property type="project" value="TreeGrafter"/>
</dbReference>
<dbReference type="Gene3D" id="3.40.430.10">
    <property type="entry name" value="Dihydrofolate Reductase, subunit A"/>
    <property type="match status" value="1"/>
</dbReference>
<comment type="similarity">
    <text evidence="2 8 9">Belongs to the dihydrofolate reductase family.</text>
</comment>
<keyword evidence="5 8" id="KW-0521">NADP</keyword>
<dbReference type="GO" id="GO:0046452">
    <property type="term" value="P:dihydrofolate metabolic process"/>
    <property type="evidence" value="ECO:0007669"/>
    <property type="project" value="TreeGrafter"/>
</dbReference>
<evidence type="ECO:0000256" key="5">
    <source>
        <dbReference type="ARBA" id="ARBA00022857"/>
    </source>
</evidence>
<dbReference type="EMBL" id="AP021889">
    <property type="protein sequence ID" value="BBP46545.1"/>
    <property type="molecule type" value="Genomic_DNA"/>
</dbReference>
<evidence type="ECO:0000313" key="11">
    <source>
        <dbReference type="EMBL" id="BBP46545.1"/>
    </source>
</evidence>
<dbReference type="GO" id="GO:0046654">
    <property type="term" value="P:tetrahydrofolate biosynthetic process"/>
    <property type="evidence" value="ECO:0007669"/>
    <property type="project" value="UniProtKB-UniPathway"/>
</dbReference>
<evidence type="ECO:0000256" key="1">
    <source>
        <dbReference type="ARBA" id="ARBA00004903"/>
    </source>
</evidence>
<dbReference type="PIRSF" id="PIRSF000194">
    <property type="entry name" value="DHFR"/>
    <property type="match status" value="1"/>
</dbReference>
<dbReference type="SUPFAM" id="SSF53597">
    <property type="entry name" value="Dihydrofolate reductase-like"/>
    <property type="match status" value="1"/>
</dbReference>
<evidence type="ECO:0000313" key="12">
    <source>
        <dbReference type="Proteomes" id="UP000501726"/>
    </source>
</evidence>
<name>A0A6F8PWP7_9GAMM</name>
<dbReference type="KEGG" id="tse:THMIRHAS_19180"/>
<dbReference type="NCBIfam" id="NF008037">
    <property type="entry name" value="PRK10769.1"/>
    <property type="match status" value="1"/>
</dbReference>
<dbReference type="GO" id="GO:0006730">
    <property type="term" value="P:one-carbon metabolic process"/>
    <property type="evidence" value="ECO:0007669"/>
    <property type="project" value="UniProtKB-KW"/>
</dbReference>
<dbReference type="AlphaFoldDB" id="A0A6F8PWP7"/>
<dbReference type="InterPro" id="IPR024072">
    <property type="entry name" value="DHFR-like_dom_sf"/>
</dbReference>
<gene>
    <name evidence="11" type="ORF">THMIRHAS_19180</name>
</gene>
<comment type="function">
    <text evidence="7 8">Key enzyme in folate metabolism. Catalyzes an essential reaction for de novo glycine and purine synthesis, and for DNA precursor synthesis.</text>
</comment>
<dbReference type="Pfam" id="PF00186">
    <property type="entry name" value="DHFR_1"/>
    <property type="match status" value="1"/>
</dbReference>
<dbReference type="PROSITE" id="PS51330">
    <property type="entry name" value="DHFR_2"/>
    <property type="match status" value="1"/>
</dbReference>
<sequence length="169" mass="19455">MNENEIKLSMIAAMTRNRVIGKDNDMPWHLPDDLQFFKKNTLGKPVIMGRKTFESLGCRPLPKRPNLVISRQTDLGYSVPVFASVEAALKDIKQDNPQEVVIMGGGQLYRQMVDQVDRLYLTLIDAEIDGDTYFPDWTQAGEWFEVSREHHPADERHAYAFDFVVLDRL</sequence>
<dbReference type="Proteomes" id="UP000501726">
    <property type="component" value="Chromosome"/>
</dbReference>
<evidence type="ECO:0000259" key="10">
    <source>
        <dbReference type="PROSITE" id="PS51330"/>
    </source>
</evidence>
<keyword evidence="6 8" id="KW-0560">Oxidoreductase</keyword>
<protein>
    <recommendedName>
        <fullName evidence="3 8">Dihydrofolate reductase</fullName>
        <ecNumber evidence="3 8">1.5.1.3</ecNumber>
    </recommendedName>
</protein>
<comment type="pathway">
    <text evidence="1 8">Cofactor biosynthesis; tetrahydrofolate biosynthesis; 5,6,7,8-tetrahydrofolate from 7,8-dihydrofolate: step 1/1.</text>
</comment>
<feature type="domain" description="DHFR" evidence="10">
    <location>
        <begin position="7"/>
        <end position="168"/>
    </location>
</feature>
<evidence type="ECO:0000256" key="9">
    <source>
        <dbReference type="RuleBase" id="RU004474"/>
    </source>
</evidence>
<dbReference type="GO" id="GO:0005829">
    <property type="term" value="C:cytosol"/>
    <property type="evidence" value="ECO:0007669"/>
    <property type="project" value="TreeGrafter"/>
</dbReference>
<dbReference type="FunFam" id="3.40.430.10:FF:000001">
    <property type="entry name" value="Dihydrofolate reductase"/>
    <property type="match status" value="1"/>
</dbReference>
<evidence type="ECO:0000256" key="8">
    <source>
        <dbReference type="PIRNR" id="PIRNR000194"/>
    </source>
</evidence>
<evidence type="ECO:0000256" key="4">
    <source>
        <dbReference type="ARBA" id="ARBA00022563"/>
    </source>
</evidence>
<proteinExistence type="inferred from homology"/>
<keyword evidence="12" id="KW-1185">Reference proteome</keyword>
<dbReference type="InterPro" id="IPR001796">
    <property type="entry name" value="DHFR_dom"/>
</dbReference>
<evidence type="ECO:0000256" key="7">
    <source>
        <dbReference type="ARBA" id="ARBA00025067"/>
    </source>
</evidence>